<gene>
    <name evidence="1" type="ORF">SCF082_LOCUS33257</name>
</gene>
<accession>A0ABP0NLM3</accession>
<keyword evidence="2" id="KW-1185">Reference proteome</keyword>
<dbReference type="Proteomes" id="UP001642464">
    <property type="component" value="Unassembled WGS sequence"/>
</dbReference>
<name>A0ABP0NLM3_9DINO</name>
<sequence length="277" mass="31605">MCGVVAVQDDGFCGFWCLAYLLGMDLPRTLEKVTMELDSCRHLASHARAQGRHPSAEDRAWERLWNIADAKLRCLRYRGYHVDLVSCELQRRGLQDTNCFLTHAELSLLCARMCGSWTPVVEVTPDFHASEETGDHTMLALAAEGVPTLEAMPDNQEQEAEALREAGWRLYEQGFRLITAEPVAEGRPSCTAAPSFEDLRRMRPLIIHLGTHYFLLESVEDVPESLNMEEAAYPTNRGFWDRCGRCFTRCFDRWWNGNNFANEARAPLRREEGDTCR</sequence>
<comment type="caution">
    <text evidence="1">The sequence shown here is derived from an EMBL/GenBank/DDBJ whole genome shotgun (WGS) entry which is preliminary data.</text>
</comment>
<reference evidence="1 2" key="1">
    <citation type="submission" date="2024-02" db="EMBL/GenBank/DDBJ databases">
        <authorList>
            <person name="Chen Y."/>
            <person name="Shah S."/>
            <person name="Dougan E. K."/>
            <person name="Thang M."/>
            <person name="Chan C."/>
        </authorList>
    </citation>
    <scope>NUCLEOTIDE SEQUENCE [LARGE SCALE GENOMIC DNA]</scope>
</reference>
<evidence type="ECO:0000313" key="2">
    <source>
        <dbReference type="Proteomes" id="UP001642464"/>
    </source>
</evidence>
<dbReference type="EMBL" id="CAXAMM010029435">
    <property type="protein sequence ID" value="CAK9064677.1"/>
    <property type="molecule type" value="Genomic_DNA"/>
</dbReference>
<organism evidence="1 2">
    <name type="scientific">Durusdinium trenchii</name>
    <dbReference type="NCBI Taxonomy" id="1381693"/>
    <lineage>
        <taxon>Eukaryota</taxon>
        <taxon>Sar</taxon>
        <taxon>Alveolata</taxon>
        <taxon>Dinophyceae</taxon>
        <taxon>Suessiales</taxon>
        <taxon>Symbiodiniaceae</taxon>
        <taxon>Durusdinium</taxon>
    </lineage>
</organism>
<evidence type="ECO:0008006" key="3">
    <source>
        <dbReference type="Google" id="ProtNLM"/>
    </source>
</evidence>
<proteinExistence type="predicted"/>
<evidence type="ECO:0000313" key="1">
    <source>
        <dbReference type="EMBL" id="CAK9064677.1"/>
    </source>
</evidence>
<protein>
    <recommendedName>
        <fullName evidence="3">OTU domain-containing protein</fullName>
    </recommendedName>
</protein>